<feature type="domain" description="C2" evidence="4">
    <location>
        <begin position="1"/>
        <end position="129"/>
    </location>
</feature>
<feature type="region of interest" description="Disordered" evidence="3">
    <location>
        <begin position="474"/>
        <end position="741"/>
    </location>
</feature>
<gene>
    <name evidence="5" type="ORF">SEMRO_616_G176040.1</name>
</gene>
<dbReference type="OrthoDB" id="67700at2759"/>
<dbReference type="PANTHER" id="PTHR45911">
    <property type="entry name" value="C2 DOMAIN-CONTAINING PROTEIN"/>
    <property type="match status" value="1"/>
</dbReference>
<dbReference type="AlphaFoldDB" id="A0A9N8HKH5"/>
<feature type="compositionally biased region" description="Polar residues" evidence="3">
    <location>
        <begin position="439"/>
        <end position="450"/>
    </location>
</feature>
<dbReference type="EMBL" id="CAICTM010000615">
    <property type="protein sequence ID" value="CAB9513838.1"/>
    <property type="molecule type" value="Genomic_DNA"/>
</dbReference>
<feature type="compositionally biased region" description="Basic and acidic residues" evidence="3">
    <location>
        <begin position="475"/>
        <end position="487"/>
    </location>
</feature>
<dbReference type="Gene3D" id="2.60.40.150">
    <property type="entry name" value="C2 domain"/>
    <property type="match status" value="2"/>
</dbReference>
<dbReference type="CDD" id="cd00030">
    <property type="entry name" value="C2"/>
    <property type="match status" value="2"/>
</dbReference>
<proteinExistence type="predicted"/>
<feature type="compositionally biased region" description="Basic and acidic residues" evidence="3">
    <location>
        <begin position="629"/>
        <end position="638"/>
    </location>
</feature>
<keyword evidence="1" id="KW-0479">Metal-binding</keyword>
<feature type="region of interest" description="Disordered" evidence="3">
    <location>
        <begin position="352"/>
        <end position="461"/>
    </location>
</feature>
<evidence type="ECO:0000256" key="3">
    <source>
        <dbReference type="SAM" id="MobiDB-lite"/>
    </source>
</evidence>
<reference evidence="5" key="1">
    <citation type="submission" date="2020-06" db="EMBL/GenBank/DDBJ databases">
        <authorList>
            <consortium name="Plant Systems Biology data submission"/>
        </authorList>
    </citation>
    <scope>NUCLEOTIDE SEQUENCE</scope>
    <source>
        <strain evidence="5">D6</strain>
    </source>
</reference>
<dbReference type="PANTHER" id="PTHR45911:SF4">
    <property type="entry name" value="MULTIPLE C2 AND TRANSMEMBRANE DOMAIN-CONTAINING PROTEIN"/>
    <property type="match status" value="1"/>
</dbReference>
<dbReference type="Proteomes" id="UP001153069">
    <property type="component" value="Unassembled WGS sequence"/>
</dbReference>
<name>A0A9N8HKH5_9STRA</name>
<evidence type="ECO:0000313" key="5">
    <source>
        <dbReference type="EMBL" id="CAB9513838.1"/>
    </source>
</evidence>
<dbReference type="SMART" id="SM00239">
    <property type="entry name" value="C2"/>
    <property type="match status" value="2"/>
</dbReference>
<feature type="compositionally biased region" description="Low complexity" evidence="3">
    <location>
        <begin position="716"/>
        <end position="728"/>
    </location>
</feature>
<organism evidence="5 6">
    <name type="scientific">Seminavis robusta</name>
    <dbReference type="NCBI Taxonomy" id="568900"/>
    <lineage>
        <taxon>Eukaryota</taxon>
        <taxon>Sar</taxon>
        <taxon>Stramenopiles</taxon>
        <taxon>Ochrophyta</taxon>
        <taxon>Bacillariophyta</taxon>
        <taxon>Bacillariophyceae</taxon>
        <taxon>Bacillariophycidae</taxon>
        <taxon>Naviculales</taxon>
        <taxon>Naviculaceae</taxon>
        <taxon>Seminavis</taxon>
    </lineage>
</organism>
<keyword evidence="2" id="KW-0106">Calcium</keyword>
<feature type="domain" description="C2" evidence="4">
    <location>
        <begin position="173"/>
        <end position="310"/>
    </location>
</feature>
<dbReference type="GO" id="GO:0005509">
    <property type="term" value="F:calcium ion binding"/>
    <property type="evidence" value="ECO:0007669"/>
    <property type="project" value="TreeGrafter"/>
</dbReference>
<dbReference type="GO" id="GO:0016020">
    <property type="term" value="C:membrane"/>
    <property type="evidence" value="ECO:0007669"/>
    <property type="project" value="TreeGrafter"/>
</dbReference>
<dbReference type="PROSITE" id="PS50004">
    <property type="entry name" value="C2"/>
    <property type="match status" value="2"/>
</dbReference>
<evidence type="ECO:0000313" key="6">
    <source>
        <dbReference type="Proteomes" id="UP001153069"/>
    </source>
</evidence>
<dbReference type="SUPFAM" id="SSF49562">
    <property type="entry name" value="C2 domain (Calcium/lipid-binding domain, CaLB)"/>
    <property type="match status" value="2"/>
</dbReference>
<comment type="caution">
    <text evidence="5">The sequence shown here is derived from an EMBL/GenBank/DDBJ whole genome shotgun (WGS) entry which is preliminary data.</text>
</comment>
<feature type="compositionally biased region" description="Basic and acidic residues" evidence="3">
    <location>
        <begin position="557"/>
        <end position="569"/>
    </location>
</feature>
<dbReference type="InterPro" id="IPR000008">
    <property type="entry name" value="C2_dom"/>
</dbReference>
<dbReference type="Pfam" id="PF00168">
    <property type="entry name" value="C2"/>
    <property type="match status" value="2"/>
</dbReference>
<dbReference type="InterPro" id="IPR035892">
    <property type="entry name" value="C2_domain_sf"/>
</dbReference>
<sequence length="741" mass="81228">MAGMEVIDLVLTINKADGLAAKDSNMFGVKTKSDPYIELRLIPQGAATEDEVVDKKDKIFLGKTETKLKTLSPKWDQSFHISVPRKDFNEFSIFELTIMDKDITSSDDLMGVVPVHVPVGRWGTFTKWYGVPASSAGGEEATGRVQCTMSVEHSHKTPDQIKAANEATEAGMGNNDKSRELPELAGGKVEVINLKLTVKRAAGLAAMDKNIIGMKTKSDPYIEVRLCPKGPGGGPQSKVLLGKTETKMETLNPSYNQVFEAPPLSLKSFGDTASFELTIMDYDENGEDDLMGMVTVPIKLDKSGSSTKWYDVPKDSGEGGKASGKVQCMLSVSKDIQSSACTADTEVKLKAALAGKSKPTGPPPPRTSVTKRTSIRTSDSTTKTAIQESLRRNPVVAPMPKPPTRVAEPRARSSSLPQQPAVAGEPVLCRESEHGPALQRSSTAPVSSSKCPFCEKGNHSKKDCPEWLEFQAFKKQKEKERQEEEERRRKKVLSVKDRLAKRTSSVGSGERQAPKRQSSLRVRRSSSSVEDDDLRRSSHSSRKTPSQKGSIRVSSESSRRSSKDGERGVKRASSMRLKRKSSMEGSSKSSDKGGERRSNGVKRTNSMKRSSHGEEKKEGRIKRTASRGEGGEKKEVDRRIRRTSSFDDAGDAKEREPRVKRKNCGKKSLTGERTSSTSSRKHKQRPEGTKHSPPPSPSKEEKEKNDPSNSPSETKSSPPDVVSESESCSSEELENEATIKW</sequence>
<feature type="compositionally biased region" description="Basic and acidic residues" evidence="3">
    <location>
        <begin position="589"/>
        <end position="598"/>
    </location>
</feature>
<feature type="compositionally biased region" description="Polar residues" evidence="3">
    <location>
        <begin position="367"/>
        <end position="387"/>
    </location>
</feature>
<keyword evidence="6" id="KW-1185">Reference proteome</keyword>
<evidence type="ECO:0000256" key="2">
    <source>
        <dbReference type="ARBA" id="ARBA00022837"/>
    </source>
</evidence>
<protein>
    <submittedName>
        <fullName evidence="5">Synaptotagmin-9</fullName>
    </submittedName>
</protein>
<evidence type="ECO:0000256" key="1">
    <source>
        <dbReference type="ARBA" id="ARBA00022723"/>
    </source>
</evidence>
<evidence type="ECO:0000259" key="4">
    <source>
        <dbReference type="PROSITE" id="PS50004"/>
    </source>
</evidence>
<accession>A0A9N8HKH5</accession>